<name>A0A0C3AAE2_9AGAM</name>
<reference evidence="2 3" key="1">
    <citation type="submission" date="2014-04" db="EMBL/GenBank/DDBJ databases">
        <authorList>
            <consortium name="DOE Joint Genome Institute"/>
            <person name="Kuo A."/>
            <person name="Kohler A."/>
            <person name="Nagy L.G."/>
            <person name="Floudas D."/>
            <person name="Copeland A."/>
            <person name="Barry K.W."/>
            <person name="Cichocki N."/>
            <person name="Veneault-Fourrey C."/>
            <person name="LaButti K."/>
            <person name="Lindquist E.A."/>
            <person name="Lipzen A."/>
            <person name="Lundell T."/>
            <person name="Morin E."/>
            <person name="Murat C."/>
            <person name="Sun H."/>
            <person name="Tunlid A."/>
            <person name="Henrissat B."/>
            <person name="Grigoriev I.V."/>
            <person name="Hibbett D.S."/>
            <person name="Martin F."/>
            <person name="Nordberg H.P."/>
            <person name="Cantor M.N."/>
            <person name="Hua S.X."/>
        </authorList>
    </citation>
    <scope>NUCLEOTIDE SEQUENCE [LARGE SCALE GENOMIC DNA]</scope>
    <source>
        <strain evidence="2 3">Foug A</strain>
    </source>
</reference>
<evidence type="ECO:0000313" key="3">
    <source>
        <dbReference type="Proteomes" id="UP000053989"/>
    </source>
</evidence>
<keyword evidence="1" id="KW-1133">Transmembrane helix</keyword>
<feature type="transmembrane region" description="Helical" evidence="1">
    <location>
        <begin position="53"/>
        <end position="83"/>
    </location>
</feature>
<dbReference type="HOGENOM" id="CLU_2074526_0_0_1"/>
<dbReference type="Proteomes" id="UP000053989">
    <property type="component" value="Unassembled WGS sequence"/>
</dbReference>
<evidence type="ECO:0000313" key="2">
    <source>
        <dbReference type="EMBL" id="KIM61877.1"/>
    </source>
</evidence>
<gene>
    <name evidence="2" type="ORF">SCLCIDRAFT_860312</name>
</gene>
<keyword evidence="3" id="KW-1185">Reference proteome</keyword>
<reference evidence="3" key="2">
    <citation type="submission" date="2015-01" db="EMBL/GenBank/DDBJ databases">
        <title>Evolutionary Origins and Diversification of the Mycorrhizal Mutualists.</title>
        <authorList>
            <consortium name="DOE Joint Genome Institute"/>
            <consortium name="Mycorrhizal Genomics Consortium"/>
            <person name="Kohler A."/>
            <person name="Kuo A."/>
            <person name="Nagy L.G."/>
            <person name="Floudas D."/>
            <person name="Copeland A."/>
            <person name="Barry K.W."/>
            <person name="Cichocki N."/>
            <person name="Veneault-Fourrey C."/>
            <person name="LaButti K."/>
            <person name="Lindquist E.A."/>
            <person name="Lipzen A."/>
            <person name="Lundell T."/>
            <person name="Morin E."/>
            <person name="Murat C."/>
            <person name="Riley R."/>
            <person name="Ohm R."/>
            <person name="Sun H."/>
            <person name="Tunlid A."/>
            <person name="Henrissat B."/>
            <person name="Grigoriev I.V."/>
            <person name="Hibbett D.S."/>
            <person name="Martin F."/>
        </authorList>
    </citation>
    <scope>NUCLEOTIDE SEQUENCE [LARGE SCALE GENOMIC DNA]</scope>
    <source>
        <strain evidence="3">Foug A</strain>
    </source>
</reference>
<dbReference type="AlphaFoldDB" id="A0A0C3AAE2"/>
<feature type="transmembrane region" description="Helical" evidence="1">
    <location>
        <begin position="89"/>
        <end position="111"/>
    </location>
</feature>
<sequence length="118" mass="12821">MGFLAIQSVDSAPGGLSYLPQRFSYLSLISALSSIVMGSAVRSPRLFTNRGPFYFYAVILTLVSPFAVFLYSVLLFLLALLIHCANHNAMVQLVFAGSLIALLSCCFFNLLPDHGALQ</sequence>
<feature type="transmembrane region" description="Helical" evidence="1">
    <location>
        <begin position="23"/>
        <end position="41"/>
    </location>
</feature>
<evidence type="ECO:0000256" key="1">
    <source>
        <dbReference type="SAM" id="Phobius"/>
    </source>
</evidence>
<dbReference type="OrthoDB" id="2657661at2759"/>
<dbReference type="InParanoid" id="A0A0C3AAE2"/>
<keyword evidence="1" id="KW-0812">Transmembrane</keyword>
<dbReference type="EMBL" id="KN822047">
    <property type="protein sequence ID" value="KIM61877.1"/>
    <property type="molecule type" value="Genomic_DNA"/>
</dbReference>
<protein>
    <submittedName>
        <fullName evidence="2">Uncharacterized protein</fullName>
    </submittedName>
</protein>
<proteinExistence type="predicted"/>
<accession>A0A0C3AAE2</accession>
<keyword evidence="1" id="KW-0472">Membrane</keyword>
<organism evidence="2 3">
    <name type="scientific">Scleroderma citrinum Foug A</name>
    <dbReference type="NCBI Taxonomy" id="1036808"/>
    <lineage>
        <taxon>Eukaryota</taxon>
        <taxon>Fungi</taxon>
        <taxon>Dikarya</taxon>
        <taxon>Basidiomycota</taxon>
        <taxon>Agaricomycotina</taxon>
        <taxon>Agaricomycetes</taxon>
        <taxon>Agaricomycetidae</taxon>
        <taxon>Boletales</taxon>
        <taxon>Sclerodermatineae</taxon>
        <taxon>Sclerodermataceae</taxon>
        <taxon>Scleroderma</taxon>
    </lineage>
</organism>